<sequence length="76" mass="8701">MMLVSTRWFMLLSILTKFSMSTTFYIKVLIAICVTKQKIVNKTPIAKDVSKSLLAMYDNTKTTSINRMTVLNIVYS</sequence>
<dbReference type="EMBL" id="MK482688">
    <property type="protein sequence ID" value="QBQ76358.1"/>
    <property type="molecule type" value="Genomic_DNA"/>
</dbReference>
<organism evidence="1 2">
    <name type="scientific">Escherichia phage vB_EcoM_LMP25</name>
    <dbReference type="NCBI Taxonomy" id="2491663"/>
    <lineage>
        <taxon>Viruses</taxon>
        <taxon>Duplodnaviria</taxon>
        <taxon>Heunggongvirae</taxon>
        <taxon>Uroviricota</taxon>
        <taxon>Caudoviricetes</taxon>
        <taxon>Andersonviridae</taxon>
        <taxon>Ounavirinae</taxon>
        <taxon>Felixounavirus</taxon>
        <taxon>Felixounavirus LMP25</taxon>
    </lineage>
</organism>
<reference evidence="1 2" key="1">
    <citation type="submission" date="2019-02" db="EMBL/GenBank/DDBJ databases">
        <title>Draft Escherichia bacteriophage genome sequences from raw wastewater.</title>
        <authorList>
            <person name="Keely S.P."/>
            <person name="Herrmann M.P."/>
            <person name="Korajkic A."/>
            <person name="Brinkman N.E."/>
            <person name="McMinn B.R."/>
            <person name="Fout G.S."/>
            <person name="Villegas E.N."/>
        </authorList>
    </citation>
    <scope>NUCLEOTIDE SEQUENCE [LARGE SCALE GENOMIC DNA]</scope>
</reference>
<proteinExistence type="predicted"/>
<protein>
    <submittedName>
        <fullName evidence="1">Uncharacterized protein</fullName>
    </submittedName>
</protein>
<dbReference type="Proteomes" id="UP000309349">
    <property type="component" value="Segment"/>
</dbReference>
<accession>A0A482MRS9</accession>
<evidence type="ECO:0000313" key="1">
    <source>
        <dbReference type="EMBL" id="QBQ76358.1"/>
    </source>
</evidence>
<keyword evidence="2" id="KW-1185">Reference proteome</keyword>
<name>A0A482MRS9_9CAUD</name>
<evidence type="ECO:0000313" key="2">
    <source>
        <dbReference type="Proteomes" id="UP000309349"/>
    </source>
</evidence>